<dbReference type="PROSITE" id="PS00134">
    <property type="entry name" value="TRYPSIN_HIS"/>
    <property type="match status" value="1"/>
</dbReference>
<dbReference type="PANTHER" id="PTHR24260">
    <property type="match status" value="1"/>
</dbReference>
<dbReference type="PRINTS" id="PR00722">
    <property type="entry name" value="CHYMOTRYPSIN"/>
</dbReference>
<dbReference type="InterPro" id="IPR001314">
    <property type="entry name" value="Peptidase_S1A"/>
</dbReference>
<keyword evidence="6" id="KW-0812">Transmembrane</keyword>
<evidence type="ECO:0000256" key="6">
    <source>
        <dbReference type="SAM" id="Phobius"/>
    </source>
</evidence>
<keyword evidence="3" id="KW-0325">Glycoprotein</keyword>
<protein>
    <submittedName>
        <fullName evidence="8">Trypsin</fullName>
    </submittedName>
</protein>
<dbReference type="OrthoDB" id="6339452at2759"/>
<dbReference type="InterPro" id="IPR009003">
    <property type="entry name" value="Peptidase_S1_PA"/>
</dbReference>
<evidence type="ECO:0000256" key="3">
    <source>
        <dbReference type="ARBA" id="ARBA00023180"/>
    </source>
</evidence>
<dbReference type="GO" id="GO:0006508">
    <property type="term" value="P:proteolysis"/>
    <property type="evidence" value="ECO:0007669"/>
    <property type="project" value="UniProtKB-KW"/>
</dbReference>
<keyword evidence="6" id="KW-0472">Membrane</keyword>
<feature type="domain" description="Peptidase S1" evidence="7">
    <location>
        <begin position="128"/>
        <end position="373"/>
    </location>
</feature>
<keyword evidence="5" id="KW-0378">Hydrolase</keyword>
<dbReference type="InterPro" id="IPR043504">
    <property type="entry name" value="Peptidase_S1_PA_chymotrypsin"/>
</dbReference>
<dbReference type="SUPFAM" id="SSF50494">
    <property type="entry name" value="Trypsin-like serine proteases"/>
    <property type="match status" value="1"/>
</dbReference>
<organism evidence="8 9">
    <name type="scientific">Oryctes borbonicus</name>
    <dbReference type="NCBI Taxonomy" id="1629725"/>
    <lineage>
        <taxon>Eukaryota</taxon>
        <taxon>Metazoa</taxon>
        <taxon>Ecdysozoa</taxon>
        <taxon>Arthropoda</taxon>
        <taxon>Hexapoda</taxon>
        <taxon>Insecta</taxon>
        <taxon>Pterygota</taxon>
        <taxon>Neoptera</taxon>
        <taxon>Endopterygota</taxon>
        <taxon>Coleoptera</taxon>
        <taxon>Polyphaga</taxon>
        <taxon>Scarabaeiformia</taxon>
        <taxon>Scarabaeidae</taxon>
        <taxon>Dynastinae</taxon>
        <taxon>Oryctes</taxon>
    </lineage>
</organism>
<proteinExistence type="inferred from homology"/>
<dbReference type="InterPro" id="IPR051333">
    <property type="entry name" value="CLIP_Serine_Protease"/>
</dbReference>
<keyword evidence="5" id="KW-0645">Protease</keyword>
<evidence type="ECO:0000256" key="4">
    <source>
        <dbReference type="ARBA" id="ARBA00024195"/>
    </source>
</evidence>
<dbReference type="Pfam" id="PF00089">
    <property type="entry name" value="Trypsin"/>
    <property type="match status" value="1"/>
</dbReference>
<keyword evidence="1" id="KW-0732">Signal</keyword>
<keyword evidence="6" id="KW-1133">Transmembrane helix</keyword>
<name>A0A0T6B2B7_9SCAR</name>
<dbReference type="CDD" id="cd00190">
    <property type="entry name" value="Tryp_SPc"/>
    <property type="match status" value="1"/>
</dbReference>
<evidence type="ECO:0000256" key="1">
    <source>
        <dbReference type="ARBA" id="ARBA00022729"/>
    </source>
</evidence>
<feature type="transmembrane region" description="Helical" evidence="6">
    <location>
        <begin position="6"/>
        <end position="27"/>
    </location>
</feature>
<dbReference type="InterPro" id="IPR001254">
    <property type="entry name" value="Trypsin_dom"/>
</dbReference>
<keyword evidence="9" id="KW-1185">Reference proteome</keyword>
<evidence type="ECO:0000313" key="8">
    <source>
        <dbReference type="EMBL" id="KRT81489.1"/>
    </source>
</evidence>
<dbReference type="GO" id="GO:0004252">
    <property type="term" value="F:serine-type endopeptidase activity"/>
    <property type="evidence" value="ECO:0007669"/>
    <property type="project" value="InterPro"/>
</dbReference>
<comment type="caution">
    <text evidence="8">The sequence shown here is derived from an EMBL/GenBank/DDBJ whole genome shotgun (WGS) entry which is preliminary data.</text>
</comment>
<dbReference type="FunFam" id="2.40.10.10:FF:000028">
    <property type="entry name" value="Serine protease easter"/>
    <property type="match status" value="1"/>
</dbReference>
<evidence type="ECO:0000259" key="7">
    <source>
        <dbReference type="PROSITE" id="PS50240"/>
    </source>
</evidence>
<dbReference type="PROSITE" id="PS00135">
    <property type="entry name" value="TRYPSIN_SER"/>
    <property type="match status" value="1"/>
</dbReference>
<keyword evidence="2" id="KW-1015">Disulfide bond</keyword>
<evidence type="ECO:0000256" key="5">
    <source>
        <dbReference type="RuleBase" id="RU363034"/>
    </source>
</evidence>
<evidence type="ECO:0000313" key="9">
    <source>
        <dbReference type="Proteomes" id="UP000051574"/>
    </source>
</evidence>
<accession>A0A0T6B2B7</accession>
<dbReference type="InterPro" id="IPR033116">
    <property type="entry name" value="TRYPSIN_SER"/>
</dbReference>
<dbReference type="InterPro" id="IPR018114">
    <property type="entry name" value="TRYPSIN_HIS"/>
</dbReference>
<comment type="similarity">
    <text evidence="4">Belongs to the peptidase S1 family. CLIP subfamily.</text>
</comment>
<sequence length="375" mass="42120">INFVTTTTMATIKCIFILLCLISTFFARTRIGRRCYHKQKQTVGVCTLSINCSSAFEDFISGILPQKCGFSRNLLCCVEKKVGEKSREMCKKYEDLGFIKEKPPTLAYDDELVRSSICPYDEDGLPIIYGGEEAKAGEFPHMALIGYGINEKKWKCGGSLISDRYVLSAGHCLSDKEFGPAAIVRLGDLNYTNPNDDIYVQEIPIIKTHKYPYYKYPVTYHDIAIFELEYPTNLSIYVKPICLYNEEKIPPGQVLAVGWGDTEKAEKGENDMLMKVGLDVIDEKTCSKTFGKNVRAFPKGLDDHTQVCAGSTKEAKDTCQGDSGGPIQIRNKEVACSYYILGITSHGKGCGFKLPSVYIRIYPYIQWIESIIYEK</sequence>
<dbReference type="PROSITE" id="PS50240">
    <property type="entry name" value="TRYPSIN_DOM"/>
    <property type="match status" value="1"/>
</dbReference>
<evidence type="ECO:0000256" key="2">
    <source>
        <dbReference type="ARBA" id="ARBA00023157"/>
    </source>
</evidence>
<gene>
    <name evidence="8" type="ORF">AMK59_5829</name>
</gene>
<keyword evidence="5" id="KW-0720">Serine protease</keyword>
<dbReference type="SMART" id="SM00020">
    <property type="entry name" value="Tryp_SPc"/>
    <property type="match status" value="1"/>
</dbReference>
<dbReference type="Proteomes" id="UP000051574">
    <property type="component" value="Unassembled WGS sequence"/>
</dbReference>
<dbReference type="PANTHER" id="PTHR24260:SF147">
    <property type="entry name" value="EG:BACR7A4.3 PROTEIN-RELATED"/>
    <property type="match status" value="1"/>
</dbReference>
<dbReference type="EMBL" id="LJIG01016142">
    <property type="protein sequence ID" value="KRT81489.1"/>
    <property type="molecule type" value="Genomic_DNA"/>
</dbReference>
<dbReference type="AlphaFoldDB" id="A0A0T6B2B7"/>
<reference evidence="8 9" key="1">
    <citation type="submission" date="2015-09" db="EMBL/GenBank/DDBJ databases">
        <title>Draft genome of the scarab beetle Oryctes borbonicus.</title>
        <authorList>
            <person name="Meyer J.M."/>
            <person name="Markov G.V."/>
            <person name="Baskaran P."/>
            <person name="Herrmann M."/>
            <person name="Sommer R.J."/>
            <person name="Roedelsperger C."/>
        </authorList>
    </citation>
    <scope>NUCLEOTIDE SEQUENCE [LARGE SCALE GENOMIC DNA]</scope>
    <source>
        <strain evidence="8">OB123</strain>
        <tissue evidence="8">Whole animal</tissue>
    </source>
</reference>
<feature type="non-terminal residue" evidence="8">
    <location>
        <position position="1"/>
    </location>
</feature>
<dbReference type="Gene3D" id="2.40.10.10">
    <property type="entry name" value="Trypsin-like serine proteases"/>
    <property type="match status" value="1"/>
</dbReference>